<feature type="domain" description="Formyl transferase C-terminal" evidence="7">
    <location>
        <begin position="208"/>
        <end position="310"/>
    </location>
</feature>
<dbReference type="PATRIC" id="fig|1710896.3.peg.4022"/>
<dbReference type="AlphaFoldDB" id="A0A1B7WLZ6"/>
<dbReference type="PANTHER" id="PTHR11138">
    <property type="entry name" value="METHIONYL-TRNA FORMYLTRANSFERASE"/>
    <property type="match status" value="1"/>
</dbReference>
<comment type="similarity">
    <text evidence="1 5">Belongs to the Fmt family.</text>
</comment>
<comment type="caution">
    <text evidence="8">The sequence shown here is derived from an EMBL/GenBank/DDBJ whole genome shotgun (WGS) entry which is preliminary data.</text>
</comment>
<evidence type="ECO:0000259" key="6">
    <source>
        <dbReference type="Pfam" id="PF00551"/>
    </source>
</evidence>
<evidence type="ECO:0000313" key="8">
    <source>
        <dbReference type="EMBL" id="OBQ38134.1"/>
    </source>
</evidence>
<dbReference type="InterPro" id="IPR005793">
    <property type="entry name" value="Formyl_trans_C"/>
</dbReference>
<evidence type="ECO:0000259" key="7">
    <source>
        <dbReference type="Pfam" id="PF02911"/>
    </source>
</evidence>
<feature type="binding site" evidence="5">
    <location>
        <begin position="112"/>
        <end position="115"/>
    </location>
    <ligand>
        <name>(6S)-5,6,7,8-tetrahydrofolate</name>
        <dbReference type="ChEBI" id="CHEBI:57453"/>
    </ligand>
</feature>
<dbReference type="Proteomes" id="UP000092093">
    <property type="component" value="Unassembled WGS sequence"/>
</dbReference>
<dbReference type="InterPro" id="IPR044135">
    <property type="entry name" value="Met-tRNA-FMT_C"/>
</dbReference>
<dbReference type="SUPFAM" id="SSF50486">
    <property type="entry name" value="FMT C-terminal domain-like"/>
    <property type="match status" value="1"/>
</dbReference>
<dbReference type="InterPro" id="IPR041711">
    <property type="entry name" value="Met-tRNA-FMT_N"/>
</dbReference>
<dbReference type="GO" id="GO:0004479">
    <property type="term" value="F:methionyl-tRNA formyltransferase activity"/>
    <property type="evidence" value="ECO:0007669"/>
    <property type="project" value="UniProtKB-UniRule"/>
</dbReference>
<dbReference type="Pfam" id="PF02911">
    <property type="entry name" value="Formyl_trans_C"/>
    <property type="match status" value="1"/>
</dbReference>
<dbReference type="InterPro" id="IPR011034">
    <property type="entry name" value="Formyl_transferase-like_C_sf"/>
</dbReference>
<proteinExistence type="inferred from homology"/>
<dbReference type="PANTHER" id="PTHR11138:SF5">
    <property type="entry name" value="METHIONYL-TRNA FORMYLTRANSFERASE, MITOCHONDRIAL"/>
    <property type="match status" value="1"/>
</dbReference>
<dbReference type="CDD" id="cd08704">
    <property type="entry name" value="Met_tRNA_FMT_C"/>
    <property type="match status" value="1"/>
</dbReference>
<comment type="function">
    <text evidence="5">Attaches a formyl group to the free amino group of methionyl-tRNA(fMet). The formyl group appears to play a dual role in the initiator identity of N-formylmethionyl-tRNA by promoting its recognition by IF2 and preventing the misappropriation of this tRNA by the elongation apparatus.</text>
</comment>
<sequence>MKDKLRIVFMGTPEFAVGILDALVHSKHEVVGVVTVADKPAGRGQQIQQSAVKQYALSNELFVMQPEKLREESFLTALTSLKADLFVVVAFRMLPDVVWKMPAFGTINLHASLLPKYRGAAPINWAIMNGEKETGVSTFFINENIDTGAIIAQTAISLSSEVSAGELHDQLKTIGAELTVETADQICSGAVSTIEQDPSDTNVPFAPKIFKADCEIDWNQAVEINHNRIRGLSPYPAAWCKLWSAKKSNWITFKLFGSSIVNIEQVTRKDGPFSIPEGIVFPSGNGFVLLKEIQAEGKKRMDYKSFLAGNDLNDLSFNP</sequence>
<gene>
    <name evidence="5" type="primary">fmt</name>
    <name evidence="8" type="ORF">AN484_24510</name>
</gene>
<evidence type="ECO:0000256" key="2">
    <source>
        <dbReference type="ARBA" id="ARBA00012261"/>
    </source>
</evidence>
<dbReference type="CDD" id="cd08646">
    <property type="entry name" value="FMT_core_Met-tRNA-FMT_N"/>
    <property type="match status" value="1"/>
</dbReference>
<name>A0A1B7WLZ6_APHFL</name>
<evidence type="ECO:0000256" key="5">
    <source>
        <dbReference type="HAMAP-Rule" id="MF_00182"/>
    </source>
</evidence>
<dbReference type="SUPFAM" id="SSF53328">
    <property type="entry name" value="Formyltransferase"/>
    <property type="match status" value="1"/>
</dbReference>
<evidence type="ECO:0000256" key="3">
    <source>
        <dbReference type="ARBA" id="ARBA00022679"/>
    </source>
</evidence>
<accession>A0A1B7WLZ6</accession>
<dbReference type="InterPro" id="IPR036477">
    <property type="entry name" value="Formyl_transf_N_sf"/>
</dbReference>
<feature type="domain" description="Formyl transferase N-terminal" evidence="6">
    <location>
        <begin position="6"/>
        <end position="181"/>
    </location>
</feature>
<keyword evidence="4 5" id="KW-0648">Protein biosynthesis</keyword>
<dbReference type="InterPro" id="IPR005794">
    <property type="entry name" value="Fmt"/>
</dbReference>
<dbReference type="EC" id="2.1.2.9" evidence="2 5"/>
<organism evidence="8 9">
    <name type="scientific">Aphanizomenon flos-aquae WA102</name>
    <dbReference type="NCBI Taxonomy" id="1710896"/>
    <lineage>
        <taxon>Bacteria</taxon>
        <taxon>Bacillati</taxon>
        <taxon>Cyanobacteriota</taxon>
        <taxon>Cyanophyceae</taxon>
        <taxon>Nostocales</taxon>
        <taxon>Aphanizomenonaceae</taxon>
        <taxon>Aphanizomenon</taxon>
    </lineage>
</organism>
<comment type="catalytic activity">
    <reaction evidence="5">
        <text>L-methionyl-tRNA(fMet) + (6R)-10-formyltetrahydrofolate = N-formyl-L-methionyl-tRNA(fMet) + (6S)-5,6,7,8-tetrahydrofolate + H(+)</text>
        <dbReference type="Rhea" id="RHEA:24380"/>
        <dbReference type="Rhea" id="RHEA-COMP:9952"/>
        <dbReference type="Rhea" id="RHEA-COMP:9953"/>
        <dbReference type="ChEBI" id="CHEBI:15378"/>
        <dbReference type="ChEBI" id="CHEBI:57453"/>
        <dbReference type="ChEBI" id="CHEBI:78530"/>
        <dbReference type="ChEBI" id="CHEBI:78844"/>
        <dbReference type="ChEBI" id="CHEBI:195366"/>
        <dbReference type="EC" id="2.1.2.9"/>
    </reaction>
</comment>
<keyword evidence="3 5" id="KW-0808">Transferase</keyword>
<dbReference type="EMBL" id="LJOW01000237">
    <property type="protein sequence ID" value="OBQ38134.1"/>
    <property type="molecule type" value="Genomic_DNA"/>
</dbReference>
<reference evidence="8 9" key="1">
    <citation type="submission" date="2015-09" db="EMBL/GenBank/DDBJ databases">
        <title>Aphanizomenon flos-aquae WA102.</title>
        <authorList>
            <person name="Driscoll C."/>
        </authorList>
    </citation>
    <scope>NUCLEOTIDE SEQUENCE [LARGE SCALE GENOMIC DNA]</scope>
    <source>
        <strain evidence="8">WA102</strain>
    </source>
</reference>
<dbReference type="GO" id="GO:0005829">
    <property type="term" value="C:cytosol"/>
    <property type="evidence" value="ECO:0007669"/>
    <property type="project" value="TreeGrafter"/>
</dbReference>
<dbReference type="Gene3D" id="3.40.50.12230">
    <property type="match status" value="1"/>
</dbReference>
<dbReference type="Pfam" id="PF00551">
    <property type="entry name" value="Formyl_trans_N"/>
    <property type="match status" value="1"/>
</dbReference>
<evidence type="ECO:0000256" key="1">
    <source>
        <dbReference type="ARBA" id="ARBA00010699"/>
    </source>
</evidence>
<protein>
    <recommendedName>
        <fullName evidence="2 5">Methionyl-tRNA formyltransferase</fullName>
        <ecNumber evidence="2 5">2.1.2.9</ecNumber>
    </recommendedName>
</protein>
<evidence type="ECO:0000256" key="4">
    <source>
        <dbReference type="ARBA" id="ARBA00022917"/>
    </source>
</evidence>
<dbReference type="HAMAP" id="MF_00182">
    <property type="entry name" value="Formyl_trans"/>
    <property type="match status" value="1"/>
</dbReference>
<dbReference type="InterPro" id="IPR002376">
    <property type="entry name" value="Formyl_transf_N"/>
</dbReference>
<evidence type="ECO:0000313" key="9">
    <source>
        <dbReference type="Proteomes" id="UP000092093"/>
    </source>
</evidence>
<dbReference type="NCBIfam" id="TIGR00460">
    <property type="entry name" value="fmt"/>
    <property type="match status" value="1"/>
</dbReference>